<dbReference type="EMBL" id="LN679102">
    <property type="protein sequence ID" value="CEL57702.1"/>
    <property type="molecule type" value="Genomic_DNA"/>
</dbReference>
<dbReference type="GO" id="GO:0006817">
    <property type="term" value="P:phosphate ion transport"/>
    <property type="evidence" value="ECO:0007669"/>
    <property type="project" value="TreeGrafter"/>
</dbReference>
<evidence type="ECO:0000313" key="4">
    <source>
        <dbReference type="EMBL" id="CEL57702.1"/>
    </source>
</evidence>
<evidence type="ECO:0000259" key="3">
    <source>
        <dbReference type="PROSITE" id="PS51382"/>
    </source>
</evidence>
<feature type="compositionally biased region" description="Basic and acidic residues" evidence="2">
    <location>
        <begin position="143"/>
        <end position="156"/>
    </location>
</feature>
<dbReference type="AlphaFoldDB" id="A0A0B7FNH0"/>
<evidence type="ECO:0000256" key="2">
    <source>
        <dbReference type="SAM" id="MobiDB-lite"/>
    </source>
</evidence>
<dbReference type="Proteomes" id="UP000059188">
    <property type="component" value="Unassembled WGS sequence"/>
</dbReference>
<dbReference type="STRING" id="1108050.A0A0B7FNH0"/>
<feature type="coiled-coil region" evidence="1">
    <location>
        <begin position="273"/>
        <end position="303"/>
    </location>
</feature>
<dbReference type="Pfam" id="PF03105">
    <property type="entry name" value="SPX"/>
    <property type="match status" value="2"/>
</dbReference>
<dbReference type="InterPro" id="IPR004331">
    <property type="entry name" value="SPX_dom"/>
</dbReference>
<accession>A0A0B7FNH0</accession>
<gene>
    <name evidence="4" type="ORF">RSOLAG1IB_02446</name>
</gene>
<dbReference type="GO" id="GO:0005886">
    <property type="term" value="C:plasma membrane"/>
    <property type="evidence" value="ECO:0007669"/>
    <property type="project" value="TreeGrafter"/>
</dbReference>
<evidence type="ECO:0000256" key="1">
    <source>
        <dbReference type="SAM" id="Coils"/>
    </source>
</evidence>
<reference evidence="4 5" key="1">
    <citation type="submission" date="2014-11" db="EMBL/GenBank/DDBJ databases">
        <authorList>
            <person name="Wibberg Daniel"/>
        </authorList>
    </citation>
    <scope>NUCLEOTIDE SEQUENCE [LARGE SCALE GENOMIC DNA]</scope>
    <source>
        <strain evidence="4">Rhizoctonia solani AG1-IB 7/3/14</strain>
    </source>
</reference>
<feature type="domain" description="SPX" evidence="3">
    <location>
        <begin position="1"/>
        <end position="406"/>
    </location>
</feature>
<dbReference type="PANTHER" id="PTHR10783">
    <property type="entry name" value="XENOTROPIC AND POLYTROPIC RETROVIRUS RECEPTOR 1-RELATED"/>
    <property type="match status" value="1"/>
</dbReference>
<dbReference type="PROSITE" id="PS51382">
    <property type="entry name" value="SPX"/>
    <property type="match status" value="1"/>
</dbReference>
<dbReference type="PANTHER" id="PTHR10783:SF103">
    <property type="entry name" value="SOLUTE CARRIER FAMILY 53 MEMBER 1"/>
    <property type="match status" value="1"/>
</dbReference>
<evidence type="ECO:0000313" key="5">
    <source>
        <dbReference type="Proteomes" id="UP000059188"/>
    </source>
</evidence>
<dbReference type="OrthoDB" id="9970435at2759"/>
<feature type="region of interest" description="Disordered" evidence="2">
    <location>
        <begin position="89"/>
        <end position="180"/>
    </location>
</feature>
<dbReference type="GO" id="GO:0000822">
    <property type="term" value="F:inositol hexakisphosphate binding"/>
    <property type="evidence" value="ECO:0007669"/>
    <property type="project" value="TreeGrafter"/>
</dbReference>
<dbReference type="GO" id="GO:0016036">
    <property type="term" value="P:cellular response to phosphate starvation"/>
    <property type="evidence" value="ECO:0007669"/>
    <property type="project" value="TreeGrafter"/>
</dbReference>
<dbReference type="GO" id="GO:0005794">
    <property type="term" value="C:Golgi apparatus"/>
    <property type="evidence" value="ECO:0007669"/>
    <property type="project" value="TreeGrafter"/>
</dbReference>
<keyword evidence="5" id="KW-1185">Reference proteome</keyword>
<sequence length="439" mass="50045">MKFARYLEETQIPEWKRAYLDYQLLKCKLSAVKHHYEANPPTQGAPSVVNKTPIRIMSSANSILRSSPGNAFRNTTPKNALDPEEYAPLATSDLSPIPSRLGSPTNERKPIHLPTTDSRDSLQDLELPPPIKSLESKPEEEERVSKDEGRSADIGRRKSLPTRAFAGNIRRPPMSNRSLSSQQAEFLKHNHREVPPINTAELPSDQPTQAPKTPRISLSGFRRFTMTRQRRDTVRSAQLPSTIDDILSSLSPIELEFFGTLHQEIQKVDTFYKEREKEAVLRVNALREQLEELRGHKKLLDESNEGVWPGVLSVFGTISRPKSSGSPDNSDGSRRGSRERAHVDRAAHDPEAYRRAKRKLKKAILEFYRGLEYLQNYRILNVTGFRKALKKFDKITKMHIQDQYMSERIQGRDFTSGETCDSLLKEVEKIYAGQFGKIQ</sequence>
<protein>
    <recommendedName>
        <fullName evidence="3">SPX domain-containing protein</fullName>
    </recommendedName>
</protein>
<feature type="compositionally biased region" description="Basic and acidic residues" evidence="2">
    <location>
        <begin position="331"/>
        <end position="352"/>
    </location>
</feature>
<name>A0A0B7FNH0_THACB</name>
<feature type="compositionally biased region" description="Polar residues" evidence="2">
    <location>
        <begin position="320"/>
        <end position="330"/>
    </location>
</feature>
<feature type="region of interest" description="Disordered" evidence="2">
    <location>
        <begin position="318"/>
        <end position="352"/>
    </location>
</feature>
<organism evidence="4 5">
    <name type="scientific">Thanatephorus cucumeris (strain AG1-IB / isolate 7/3/14)</name>
    <name type="common">Lettuce bottom rot fungus</name>
    <name type="synonym">Rhizoctonia solani</name>
    <dbReference type="NCBI Taxonomy" id="1108050"/>
    <lineage>
        <taxon>Eukaryota</taxon>
        <taxon>Fungi</taxon>
        <taxon>Dikarya</taxon>
        <taxon>Basidiomycota</taxon>
        <taxon>Agaricomycotina</taxon>
        <taxon>Agaricomycetes</taxon>
        <taxon>Cantharellales</taxon>
        <taxon>Ceratobasidiaceae</taxon>
        <taxon>Rhizoctonia</taxon>
        <taxon>Rhizoctonia solani AG-1</taxon>
    </lineage>
</organism>
<dbReference type="CDD" id="cd14475">
    <property type="entry name" value="SPX_SYG1_like"/>
    <property type="match status" value="1"/>
</dbReference>
<proteinExistence type="predicted"/>
<keyword evidence="1" id="KW-0175">Coiled coil</keyword>